<proteinExistence type="predicted"/>
<dbReference type="STRING" id="1802319.A2928_00355"/>
<sequence length="173" mass="18813">MWYTFFMKKRTASYIRNFVFGVEDSLVSTVGLISGIAVAGVSRSTIILTGVILILVEAFSMGVGSLLAENSVEEYESGKEIPFVRALRGSVVMFFSYICSGTLIILPYLAFEGRDAIRYSIMIAVLSLFVLGFLSAKFARINPWRRAVQMVAIGGLAILIGTVAGSIAEVYIS</sequence>
<comment type="caution">
    <text evidence="6">The sequence shown here is derived from an EMBL/GenBank/DDBJ whole genome shotgun (WGS) entry which is preliminary data.</text>
</comment>
<evidence type="ECO:0000256" key="1">
    <source>
        <dbReference type="ARBA" id="ARBA00004127"/>
    </source>
</evidence>
<feature type="transmembrane region" description="Helical" evidence="5">
    <location>
        <begin position="116"/>
        <end position="136"/>
    </location>
</feature>
<evidence type="ECO:0000256" key="5">
    <source>
        <dbReference type="SAM" id="Phobius"/>
    </source>
</evidence>
<feature type="transmembrane region" description="Helical" evidence="5">
    <location>
        <begin position="89"/>
        <end position="110"/>
    </location>
</feature>
<name>A0A1G2NH59_9BACT</name>
<evidence type="ECO:0000256" key="2">
    <source>
        <dbReference type="ARBA" id="ARBA00022692"/>
    </source>
</evidence>
<dbReference type="AlphaFoldDB" id="A0A1G2NH59"/>
<dbReference type="InterPro" id="IPR008217">
    <property type="entry name" value="Ccc1_fam"/>
</dbReference>
<accession>A0A1G2NH59</accession>
<feature type="transmembrane region" description="Helical" evidence="5">
    <location>
        <begin position="148"/>
        <end position="172"/>
    </location>
</feature>
<organism evidence="6 7">
    <name type="scientific">Candidatus Taylorbacteria bacterium RIFCSPLOWO2_01_FULL_45_15b</name>
    <dbReference type="NCBI Taxonomy" id="1802319"/>
    <lineage>
        <taxon>Bacteria</taxon>
        <taxon>Candidatus Tayloriibacteriota</taxon>
    </lineage>
</organism>
<dbReference type="CDD" id="cd01059">
    <property type="entry name" value="CCC1_like"/>
    <property type="match status" value="1"/>
</dbReference>
<feature type="transmembrane region" description="Helical" evidence="5">
    <location>
        <begin position="46"/>
        <end position="68"/>
    </location>
</feature>
<reference evidence="6 7" key="1">
    <citation type="journal article" date="2016" name="Nat. Commun.">
        <title>Thousands of microbial genomes shed light on interconnected biogeochemical processes in an aquifer system.</title>
        <authorList>
            <person name="Anantharaman K."/>
            <person name="Brown C.T."/>
            <person name="Hug L.A."/>
            <person name="Sharon I."/>
            <person name="Castelle C.J."/>
            <person name="Probst A.J."/>
            <person name="Thomas B.C."/>
            <person name="Singh A."/>
            <person name="Wilkins M.J."/>
            <person name="Karaoz U."/>
            <person name="Brodie E.L."/>
            <person name="Williams K.H."/>
            <person name="Hubbard S.S."/>
            <person name="Banfield J.F."/>
        </authorList>
    </citation>
    <scope>NUCLEOTIDE SEQUENCE [LARGE SCALE GENOMIC DNA]</scope>
</reference>
<evidence type="ECO:0000256" key="4">
    <source>
        <dbReference type="ARBA" id="ARBA00023136"/>
    </source>
</evidence>
<keyword evidence="3 5" id="KW-1133">Transmembrane helix</keyword>
<evidence type="ECO:0000256" key="3">
    <source>
        <dbReference type="ARBA" id="ARBA00022989"/>
    </source>
</evidence>
<gene>
    <name evidence="6" type="ORF">A2928_00355</name>
</gene>
<feature type="transmembrane region" description="Helical" evidence="5">
    <location>
        <begin position="20"/>
        <end position="40"/>
    </location>
</feature>
<evidence type="ECO:0000313" key="6">
    <source>
        <dbReference type="EMBL" id="OHA34799.1"/>
    </source>
</evidence>
<comment type="subcellular location">
    <subcellularLocation>
        <location evidence="1">Endomembrane system</location>
        <topology evidence="1">Multi-pass membrane protein</topology>
    </subcellularLocation>
</comment>
<protein>
    <recommendedName>
        <fullName evidence="8">VIT family protein</fullName>
    </recommendedName>
</protein>
<evidence type="ECO:0000313" key="7">
    <source>
        <dbReference type="Proteomes" id="UP000176221"/>
    </source>
</evidence>
<keyword evidence="2 5" id="KW-0812">Transmembrane</keyword>
<dbReference type="Pfam" id="PF01988">
    <property type="entry name" value="VIT1"/>
    <property type="match status" value="2"/>
</dbReference>
<dbReference type="Proteomes" id="UP000176221">
    <property type="component" value="Unassembled WGS sequence"/>
</dbReference>
<dbReference type="PANTHER" id="PTHR31851">
    <property type="entry name" value="FE(2+)/MN(2+) TRANSPORTER PCL1"/>
    <property type="match status" value="1"/>
</dbReference>
<keyword evidence="4 5" id="KW-0472">Membrane</keyword>
<evidence type="ECO:0008006" key="8">
    <source>
        <dbReference type="Google" id="ProtNLM"/>
    </source>
</evidence>
<dbReference type="EMBL" id="MHRX01000006">
    <property type="protein sequence ID" value="OHA34799.1"/>
    <property type="molecule type" value="Genomic_DNA"/>
</dbReference>
<dbReference type="GO" id="GO:0012505">
    <property type="term" value="C:endomembrane system"/>
    <property type="evidence" value="ECO:0007669"/>
    <property type="project" value="UniProtKB-SubCell"/>
</dbReference>
<dbReference type="GO" id="GO:0030026">
    <property type="term" value="P:intracellular manganese ion homeostasis"/>
    <property type="evidence" value="ECO:0007669"/>
    <property type="project" value="InterPro"/>
</dbReference>
<dbReference type="GO" id="GO:0005384">
    <property type="term" value="F:manganese ion transmembrane transporter activity"/>
    <property type="evidence" value="ECO:0007669"/>
    <property type="project" value="InterPro"/>
</dbReference>